<dbReference type="InterPro" id="IPR036388">
    <property type="entry name" value="WH-like_DNA-bd_sf"/>
</dbReference>
<proteinExistence type="predicted"/>
<dbReference type="InterPro" id="IPR029063">
    <property type="entry name" value="SAM-dependent_MTases_sf"/>
</dbReference>
<feature type="region of interest" description="Disordered" evidence="5">
    <location>
        <begin position="116"/>
        <end position="143"/>
    </location>
</feature>
<accession>A0A8J3QZ78</accession>
<feature type="domain" description="O-methyltransferase C-terminal" evidence="6">
    <location>
        <begin position="146"/>
        <end position="338"/>
    </location>
</feature>
<evidence type="ECO:0000313" key="8">
    <source>
        <dbReference type="EMBL" id="GIH19608.1"/>
    </source>
</evidence>
<comment type="caution">
    <text evidence="8">The sequence shown here is derived from an EMBL/GenBank/DDBJ whole genome shotgun (WGS) entry which is preliminary data.</text>
</comment>
<dbReference type="Gene3D" id="1.10.287.1350">
    <property type="match status" value="1"/>
</dbReference>
<dbReference type="GO" id="GO:0008171">
    <property type="term" value="F:O-methyltransferase activity"/>
    <property type="evidence" value="ECO:0007669"/>
    <property type="project" value="InterPro"/>
</dbReference>
<protein>
    <submittedName>
        <fullName evidence="8">O-methyltransferase</fullName>
    </submittedName>
</protein>
<dbReference type="Gene3D" id="1.10.10.10">
    <property type="entry name" value="Winged helix-like DNA-binding domain superfamily/Winged helix DNA-binding domain"/>
    <property type="match status" value="1"/>
</dbReference>
<evidence type="ECO:0000256" key="4">
    <source>
        <dbReference type="PIRSR" id="PIRSR005739-1"/>
    </source>
</evidence>
<dbReference type="GO" id="GO:0032259">
    <property type="term" value="P:methylation"/>
    <property type="evidence" value="ECO:0007669"/>
    <property type="project" value="UniProtKB-KW"/>
</dbReference>
<keyword evidence="3" id="KW-0949">S-adenosyl-L-methionine</keyword>
<evidence type="ECO:0000256" key="5">
    <source>
        <dbReference type="SAM" id="MobiDB-lite"/>
    </source>
</evidence>
<dbReference type="PANTHER" id="PTHR43712:SF2">
    <property type="entry name" value="O-METHYLTRANSFERASE CICE"/>
    <property type="match status" value="1"/>
</dbReference>
<dbReference type="GO" id="GO:0046983">
    <property type="term" value="F:protein dimerization activity"/>
    <property type="evidence" value="ECO:0007669"/>
    <property type="project" value="InterPro"/>
</dbReference>
<dbReference type="Pfam" id="PF00891">
    <property type="entry name" value="Methyltransf_2"/>
    <property type="match status" value="1"/>
</dbReference>
<dbReference type="InterPro" id="IPR036390">
    <property type="entry name" value="WH_DNA-bd_sf"/>
</dbReference>
<dbReference type="Gene3D" id="3.40.50.150">
    <property type="entry name" value="Vaccinia Virus protein VP39"/>
    <property type="match status" value="1"/>
</dbReference>
<dbReference type="Pfam" id="PF08100">
    <property type="entry name" value="Dimerisation"/>
    <property type="match status" value="1"/>
</dbReference>
<sequence>MLADFLTLADDSAVAILPHALRIAAKLGIAERLAERAVSVKELAVAVDCHPDALNRLMRALASVGLFRQTEAGGYELTDVGQRLRPGAPDTVHATIVNPDSQRAWLSATHTLRTGEPVFGTGRPGGEVSGSGERRDAPASDGQVPDAYGEFFGHMDRNPRTNRAFLQRMRERAARLYPTLVSVVDWSASRVVMDIGGGDGYLLDRVLREVPHLHGVLFDRPAAIEIASTDRAGDSADDLSARRALCAGDFFAAIRGGSDTHLMCSVLHDWSDEQAAVILSNSRRALASGGRLLIVEMVVPEGDGWHPSKWSDLGMMVLTGGRERTEADFARLLELSGYALRSIQPVPESSFHLLTAVPLAGVGS</sequence>
<dbReference type="Proteomes" id="UP000642748">
    <property type="component" value="Unassembled WGS sequence"/>
</dbReference>
<feature type="active site" description="Proton acceptor" evidence="4">
    <location>
        <position position="268"/>
    </location>
</feature>
<dbReference type="PANTHER" id="PTHR43712">
    <property type="entry name" value="PUTATIVE (AFU_ORTHOLOGUE AFUA_4G14580)-RELATED"/>
    <property type="match status" value="1"/>
</dbReference>
<dbReference type="AlphaFoldDB" id="A0A8J3QZ78"/>
<dbReference type="InterPro" id="IPR001077">
    <property type="entry name" value="COMT_C"/>
</dbReference>
<evidence type="ECO:0000256" key="1">
    <source>
        <dbReference type="ARBA" id="ARBA00022603"/>
    </source>
</evidence>
<feature type="domain" description="O-methyltransferase dimerisation" evidence="7">
    <location>
        <begin position="16"/>
        <end position="84"/>
    </location>
</feature>
<dbReference type="PROSITE" id="PS51683">
    <property type="entry name" value="SAM_OMT_II"/>
    <property type="match status" value="1"/>
</dbReference>
<keyword evidence="2" id="KW-0808">Transferase</keyword>
<evidence type="ECO:0000256" key="2">
    <source>
        <dbReference type="ARBA" id="ARBA00022679"/>
    </source>
</evidence>
<evidence type="ECO:0000259" key="6">
    <source>
        <dbReference type="Pfam" id="PF00891"/>
    </source>
</evidence>
<name>A0A8J3QZ78_9ACTN</name>
<evidence type="ECO:0000313" key="9">
    <source>
        <dbReference type="Proteomes" id="UP000642748"/>
    </source>
</evidence>
<evidence type="ECO:0000259" key="7">
    <source>
        <dbReference type="Pfam" id="PF08100"/>
    </source>
</evidence>
<dbReference type="EMBL" id="BONZ01000083">
    <property type="protein sequence ID" value="GIH19608.1"/>
    <property type="molecule type" value="Genomic_DNA"/>
</dbReference>
<dbReference type="SUPFAM" id="SSF46785">
    <property type="entry name" value="Winged helix' DNA-binding domain"/>
    <property type="match status" value="1"/>
</dbReference>
<organism evidence="8 9">
    <name type="scientific">Rugosimonospora africana</name>
    <dbReference type="NCBI Taxonomy" id="556532"/>
    <lineage>
        <taxon>Bacteria</taxon>
        <taxon>Bacillati</taxon>
        <taxon>Actinomycetota</taxon>
        <taxon>Actinomycetes</taxon>
        <taxon>Micromonosporales</taxon>
        <taxon>Micromonosporaceae</taxon>
        <taxon>Rugosimonospora</taxon>
    </lineage>
</organism>
<dbReference type="InterPro" id="IPR012967">
    <property type="entry name" value="COMT_dimerisation"/>
</dbReference>
<gene>
    <name evidence="8" type="ORF">Raf01_77800</name>
</gene>
<keyword evidence="1" id="KW-0489">Methyltransferase</keyword>
<keyword evidence="9" id="KW-1185">Reference proteome</keyword>
<dbReference type="SUPFAM" id="SSF53335">
    <property type="entry name" value="S-adenosyl-L-methionine-dependent methyltransferases"/>
    <property type="match status" value="1"/>
</dbReference>
<reference evidence="8" key="1">
    <citation type="submission" date="2021-01" db="EMBL/GenBank/DDBJ databases">
        <title>Whole genome shotgun sequence of Rugosimonospora africana NBRC 104875.</title>
        <authorList>
            <person name="Komaki H."/>
            <person name="Tamura T."/>
        </authorList>
    </citation>
    <scope>NUCLEOTIDE SEQUENCE</scope>
    <source>
        <strain evidence="8">NBRC 104875</strain>
    </source>
</reference>
<dbReference type="PIRSF" id="PIRSF005739">
    <property type="entry name" value="O-mtase"/>
    <property type="match status" value="1"/>
</dbReference>
<dbReference type="InterPro" id="IPR016461">
    <property type="entry name" value="COMT-like"/>
</dbReference>
<evidence type="ECO:0000256" key="3">
    <source>
        <dbReference type="ARBA" id="ARBA00022691"/>
    </source>
</evidence>